<proteinExistence type="predicted"/>
<comment type="cofactor">
    <cofactor evidence="1">
        <name>Fe(2+)</name>
        <dbReference type="ChEBI" id="CHEBI:29033"/>
    </cofactor>
</comment>
<dbReference type="Proteomes" id="UP000616769">
    <property type="component" value="Unassembled WGS sequence"/>
</dbReference>
<evidence type="ECO:0000313" key="2">
    <source>
        <dbReference type="EMBL" id="KPM07354.1"/>
    </source>
</evidence>
<name>A0A132A8R8_SARSC</name>
<evidence type="ECO:0000313" key="3">
    <source>
        <dbReference type="Proteomes" id="UP000616769"/>
    </source>
</evidence>
<dbReference type="Gene3D" id="2.60.120.590">
    <property type="entry name" value="Alpha-ketoglutarate-dependent dioxygenase AlkB-like"/>
    <property type="match status" value="1"/>
</dbReference>
<protein>
    <submittedName>
        <fullName evidence="2">Alpha-ketoglutarate-dependent dioxygenase ABH4-like protein</fullName>
    </submittedName>
</protein>
<comment type="caution">
    <text evidence="2">The sequence shown here is derived from an EMBL/GenBank/DDBJ whole genome shotgun (WGS) entry which is preliminary data.</text>
</comment>
<reference evidence="2 3" key="1">
    <citation type="journal article" date="2015" name="Parasit. Vectors">
        <title>Draft genome of the scabies mite.</title>
        <authorList>
            <person name="Rider S.D.Jr."/>
            <person name="Morgan M.S."/>
            <person name="Arlian L.G."/>
        </authorList>
    </citation>
    <scope>NUCLEOTIDE SEQUENCE [LARGE SCALE GENOMIC DNA]</scope>
    <source>
        <strain evidence="2">Arlian Lab</strain>
    </source>
</reference>
<dbReference type="PANTHER" id="PTHR12463:SF0">
    <property type="entry name" value="ALPHA-KETOGLUTARATE-DEPENDENT DIOXYGENASE ALKB HOMOLOG 4"/>
    <property type="match status" value="1"/>
</dbReference>
<dbReference type="VEuPathDB" id="VectorBase:SSCA008276"/>
<evidence type="ECO:0000256" key="1">
    <source>
        <dbReference type="ARBA" id="ARBA00001954"/>
    </source>
</evidence>
<dbReference type="PROSITE" id="PS51471">
    <property type="entry name" value="FE2OG_OXY"/>
    <property type="match status" value="1"/>
</dbReference>
<feature type="non-terminal residue" evidence="2">
    <location>
        <position position="125"/>
    </location>
</feature>
<keyword evidence="2" id="KW-0223">Dioxygenase</keyword>
<dbReference type="InterPro" id="IPR032857">
    <property type="entry name" value="ALKBH4"/>
</dbReference>
<accession>A0A132A8R8</accession>
<dbReference type="AlphaFoldDB" id="A0A132A8R8"/>
<dbReference type="InterPro" id="IPR037151">
    <property type="entry name" value="AlkB-like_sf"/>
</dbReference>
<keyword evidence="2" id="KW-0560">Oxidoreductase</keyword>
<dbReference type="EMBL" id="JXLN01011513">
    <property type="protein sequence ID" value="KPM07354.1"/>
    <property type="molecule type" value="Genomic_DNA"/>
</dbReference>
<organism evidence="2 3">
    <name type="scientific">Sarcoptes scabiei</name>
    <name type="common">Itch mite</name>
    <name type="synonym">Acarus scabiei</name>
    <dbReference type="NCBI Taxonomy" id="52283"/>
    <lineage>
        <taxon>Eukaryota</taxon>
        <taxon>Metazoa</taxon>
        <taxon>Ecdysozoa</taxon>
        <taxon>Arthropoda</taxon>
        <taxon>Chelicerata</taxon>
        <taxon>Arachnida</taxon>
        <taxon>Acari</taxon>
        <taxon>Acariformes</taxon>
        <taxon>Sarcoptiformes</taxon>
        <taxon>Astigmata</taxon>
        <taxon>Psoroptidia</taxon>
        <taxon>Sarcoptoidea</taxon>
        <taxon>Sarcoptidae</taxon>
        <taxon>Sarcoptinae</taxon>
        <taxon>Sarcoptes</taxon>
    </lineage>
</organism>
<dbReference type="InterPro" id="IPR005123">
    <property type="entry name" value="Oxoglu/Fe-dep_dioxygenase_dom"/>
</dbReference>
<sequence>FFFLNFISPLRGSSIDPHFDDFWIWGERLVTLNLQSTAIITLNLPDSYDHCIRIKCPNRSLLVLYGDARYRYHHSIRRSDITDRRIAITFRELPFSFYSSEEPQNHQIMSDFMRCSQFLITPSQS</sequence>
<dbReference type="GO" id="GO:0051213">
    <property type="term" value="F:dioxygenase activity"/>
    <property type="evidence" value="ECO:0007669"/>
    <property type="project" value="UniProtKB-KW"/>
</dbReference>
<gene>
    <name evidence="2" type="ORF">QR98_0058460</name>
</gene>
<dbReference type="SUPFAM" id="SSF51197">
    <property type="entry name" value="Clavaminate synthase-like"/>
    <property type="match status" value="1"/>
</dbReference>
<dbReference type="GO" id="GO:0070988">
    <property type="term" value="P:demethylation"/>
    <property type="evidence" value="ECO:0007669"/>
    <property type="project" value="InterPro"/>
</dbReference>
<dbReference type="GO" id="GO:0032451">
    <property type="term" value="F:demethylase activity"/>
    <property type="evidence" value="ECO:0007669"/>
    <property type="project" value="TreeGrafter"/>
</dbReference>
<dbReference type="PANTHER" id="PTHR12463">
    <property type="entry name" value="OXYGENASE-RELATED"/>
    <property type="match status" value="1"/>
</dbReference>